<reference evidence="1" key="2">
    <citation type="journal article" date="2023" name="Int. J. Mol. Sci.">
        <title>De Novo Assembly and Annotation of 11 Diverse Shrub Willow (Salix) Genomes Reveals Novel Gene Organization in Sex-Linked Regions.</title>
        <authorList>
            <person name="Hyden B."/>
            <person name="Feng K."/>
            <person name="Yates T.B."/>
            <person name="Jawdy S."/>
            <person name="Cereghino C."/>
            <person name="Smart L.B."/>
            <person name="Muchero W."/>
        </authorList>
    </citation>
    <scope>NUCLEOTIDE SEQUENCE</scope>
    <source>
        <tissue evidence="1">Shoot tip</tissue>
    </source>
</reference>
<accession>A0A9Q0X4T1</accession>
<protein>
    <submittedName>
        <fullName evidence="1">MYOSIN HEAVY CHAIN-LIKE PROTEIN</fullName>
    </submittedName>
</protein>
<evidence type="ECO:0000313" key="1">
    <source>
        <dbReference type="EMBL" id="KAJ6777310.1"/>
    </source>
</evidence>
<evidence type="ECO:0000313" key="2">
    <source>
        <dbReference type="Proteomes" id="UP001151752"/>
    </source>
</evidence>
<feature type="non-terminal residue" evidence="1">
    <location>
        <position position="1"/>
    </location>
</feature>
<dbReference type="PANTHER" id="PTHR35712">
    <property type="entry name" value="MYOSIN HEAVY CHAIN-LIKE PROTEIN"/>
    <property type="match status" value="1"/>
</dbReference>
<reference evidence="1" key="1">
    <citation type="submission" date="2022-11" db="EMBL/GenBank/DDBJ databases">
        <authorList>
            <person name="Hyden B.L."/>
            <person name="Feng K."/>
            <person name="Yates T."/>
            <person name="Jawdy S."/>
            <person name="Smart L.B."/>
            <person name="Muchero W."/>
        </authorList>
    </citation>
    <scope>NUCLEOTIDE SEQUENCE</scope>
    <source>
        <tissue evidence="1">Shoot tip</tissue>
    </source>
</reference>
<gene>
    <name evidence="1" type="ORF">OIU74_001318</name>
</gene>
<organism evidence="1 2">
    <name type="scientific">Salix koriyanagi</name>
    <dbReference type="NCBI Taxonomy" id="2511006"/>
    <lineage>
        <taxon>Eukaryota</taxon>
        <taxon>Viridiplantae</taxon>
        <taxon>Streptophyta</taxon>
        <taxon>Embryophyta</taxon>
        <taxon>Tracheophyta</taxon>
        <taxon>Spermatophyta</taxon>
        <taxon>Magnoliopsida</taxon>
        <taxon>eudicotyledons</taxon>
        <taxon>Gunneridae</taxon>
        <taxon>Pentapetalae</taxon>
        <taxon>rosids</taxon>
        <taxon>fabids</taxon>
        <taxon>Malpighiales</taxon>
        <taxon>Salicaceae</taxon>
        <taxon>Saliceae</taxon>
        <taxon>Salix</taxon>
    </lineage>
</organism>
<comment type="caution">
    <text evidence="1">The sequence shown here is derived from an EMBL/GenBank/DDBJ whole genome shotgun (WGS) entry which is preliminary data.</text>
</comment>
<dbReference type="Proteomes" id="UP001151752">
    <property type="component" value="Chromosome 16"/>
</dbReference>
<keyword evidence="2" id="KW-1185">Reference proteome</keyword>
<dbReference type="EMBL" id="JAPFFM010000001">
    <property type="protein sequence ID" value="KAJ6777310.1"/>
    <property type="molecule type" value="Genomic_DNA"/>
</dbReference>
<sequence>MIHCRVIYQRMMSRLSLSRRLSTNFMRSSNILLRGFEDTSWDDKCACLLHDSEELWSYNDSSTSKYISALEEEVETLRNSLDKLQSKIRVGLEIENHLKKKVLDLEKKQVLWYKIVMEGVKELHRCHSLYRVQIKSLLSEERSHIKSVIDMAEE</sequence>
<name>A0A9Q0X4T1_9ROSI</name>
<dbReference type="AlphaFoldDB" id="A0A9Q0X4T1"/>
<proteinExistence type="predicted"/>
<dbReference type="PANTHER" id="PTHR35712:SF1">
    <property type="entry name" value="MYOSIN HEAVY CHAIN-LIKE PROTEIN"/>
    <property type="match status" value="1"/>
</dbReference>